<name>A0A0A0L2E6_CUCSA</name>
<dbReference type="AlphaFoldDB" id="A0A0A0L2E6"/>
<proteinExistence type="predicted"/>
<organism evidence="1 2">
    <name type="scientific">Cucumis sativus</name>
    <name type="common">Cucumber</name>
    <dbReference type="NCBI Taxonomy" id="3659"/>
    <lineage>
        <taxon>Eukaryota</taxon>
        <taxon>Viridiplantae</taxon>
        <taxon>Streptophyta</taxon>
        <taxon>Embryophyta</taxon>
        <taxon>Tracheophyta</taxon>
        <taxon>Spermatophyta</taxon>
        <taxon>Magnoliopsida</taxon>
        <taxon>eudicotyledons</taxon>
        <taxon>Gunneridae</taxon>
        <taxon>Pentapetalae</taxon>
        <taxon>rosids</taxon>
        <taxon>fabids</taxon>
        <taxon>Cucurbitales</taxon>
        <taxon>Cucurbitaceae</taxon>
        <taxon>Benincaseae</taxon>
        <taxon>Cucumis</taxon>
    </lineage>
</organism>
<dbReference type="Gramene" id="KGN56130">
    <property type="protein sequence ID" value="KGN56130"/>
    <property type="gene ID" value="Csa_3G077640"/>
</dbReference>
<reference evidence="1 2" key="3">
    <citation type="journal article" date="2010" name="BMC Genomics">
        <title>Transcriptome sequencing and comparative analysis of cucumber flowers with different sex types.</title>
        <authorList>
            <person name="Guo S."/>
            <person name="Zheng Y."/>
            <person name="Joung J.G."/>
            <person name="Liu S."/>
            <person name="Zhang Z."/>
            <person name="Crasta O.R."/>
            <person name="Sobral B.W."/>
            <person name="Xu Y."/>
            <person name="Huang S."/>
            <person name="Fei Z."/>
        </authorList>
    </citation>
    <scope>NUCLEOTIDE SEQUENCE [LARGE SCALE GENOMIC DNA]</scope>
    <source>
        <strain evidence="2">cv. 9930</strain>
    </source>
</reference>
<keyword evidence="2" id="KW-1185">Reference proteome</keyword>
<dbReference type="Proteomes" id="UP000029981">
    <property type="component" value="Chromosome 3"/>
</dbReference>
<reference evidence="1 2" key="4">
    <citation type="journal article" date="2011" name="BMC Genomics">
        <title>RNA-Seq improves annotation of protein-coding genes in the cucumber genome.</title>
        <authorList>
            <person name="Li Z."/>
            <person name="Zhang Z."/>
            <person name="Yan P."/>
            <person name="Huang S."/>
            <person name="Fei Z."/>
            <person name="Lin K."/>
        </authorList>
    </citation>
    <scope>NUCLEOTIDE SEQUENCE [LARGE SCALE GENOMIC DNA]</scope>
    <source>
        <strain evidence="2">cv. 9930</strain>
    </source>
</reference>
<dbReference type="EMBL" id="CM002924">
    <property type="protein sequence ID" value="KGN56130.1"/>
    <property type="molecule type" value="Genomic_DNA"/>
</dbReference>
<sequence>MVIALQGELANIKASSSFYSQQFGKLLSSDSLPSTFSEDMPFYLTVSDPALGRSKTRLSLCIALAEKSNLQLSVAAFPWKIHCGIDIIPVGSARGINNVDAFDILLCAPATNICGVVVCHSHLHLHLAQFPLSFFLSLDCCGYIETMKHRQSYKHHKLHGFAFSLTQPPLRLSLPSLLLSISFSHVRRNFVKLELKQKGGS</sequence>
<gene>
    <name evidence="1" type="ORF">Csa_3G077640</name>
</gene>
<evidence type="ECO:0000313" key="2">
    <source>
        <dbReference type="Proteomes" id="UP000029981"/>
    </source>
</evidence>
<dbReference type="eggNOG" id="KOG1075">
    <property type="taxonomic scope" value="Eukaryota"/>
</dbReference>
<evidence type="ECO:0000313" key="1">
    <source>
        <dbReference type="EMBL" id="KGN56130.1"/>
    </source>
</evidence>
<reference evidence="1 2" key="2">
    <citation type="journal article" date="2009" name="PLoS ONE">
        <title>An integrated genetic and cytogenetic map of the cucumber genome.</title>
        <authorList>
            <person name="Ren Y."/>
            <person name="Zhang Z."/>
            <person name="Liu J."/>
            <person name="Staub J.E."/>
            <person name="Han Y."/>
            <person name="Cheng Z."/>
            <person name="Li X."/>
            <person name="Lu J."/>
            <person name="Miao H."/>
            <person name="Kang H."/>
            <person name="Xie B."/>
            <person name="Gu X."/>
            <person name="Wang X."/>
            <person name="Du Y."/>
            <person name="Jin W."/>
            <person name="Huang S."/>
        </authorList>
    </citation>
    <scope>NUCLEOTIDE SEQUENCE [LARGE SCALE GENOMIC DNA]</scope>
    <source>
        <strain evidence="2">cv. 9930</strain>
    </source>
</reference>
<protein>
    <submittedName>
        <fullName evidence="1">Uncharacterized protein</fullName>
    </submittedName>
</protein>
<reference evidence="1 2" key="1">
    <citation type="journal article" date="2009" name="Nat. Genet.">
        <title>The genome of the cucumber, Cucumis sativus L.</title>
        <authorList>
            <person name="Huang S."/>
            <person name="Li R."/>
            <person name="Zhang Z."/>
            <person name="Li L."/>
            <person name="Gu X."/>
            <person name="Fan W."/>
            <person name="Lucas W.J."/>
            <person name="Wang X."/>
            <person name="Xie B."/>
            <person name="Ni P."/>
            <person name="Ren Y."/>
            <person name="Zhu H."/>
            <person name="Li J."/>
            <person name="Lin K."/>
            <person name="Jin W."/>
            <person name="Fei Z."/>
            <person name="Li G."/>
            <person name="Staub J."/>
            <person name="Kilian A."/>
            <person name="van der Vossen E.A."/>
            <person name="Wu Y."/>
            <person name="Guo J."/>
            <person name="He J."/>
            <person name="Jia Z."/>
            <person name="Ren Y."/>
            <person name="Tian G."/>
            <person name="Lu Y."/>
            <person name="Ruan J."/>
            <person name="Qian W."/>
            <person name="Wang M."/>
            <person name="Huang Q."/>
            <person name="Li B."/>
            <person name="Xuan Z."/>
            <person name="Cao J."/>
            <person name="Asan"/>
            <person name="Wu Z."/>
            <person name="Zhang J."/>
            <person name="Cai Q."/>
            <person name="Bai Y."/>
            <person name="Zhao B."/>
            <person name="Han Y."/>
            <person name="Li Y."/>
            <person name="Li X."/>
            <person name="Wang S."/>
            <person name="Shi Q."/>
            <person name="Liu S."/>
            <person name="Cho W.K."/>
            <person name="Kim J.Y."/>
            <person name="Xu Y."/>
            <person name="Heller-Uszynska K."/>
            <person name="Miao H."/>
            <person name="Cheng Z."/>
            <person name="Zhang S."/>
            <person name="Wu J."/>
            <person name="Yang Y."/>
            <person name="Kang H."/>
            <person name="Li M."/>
            <person name="Liang H."/>
            <person name="Ren X."/>
            <person name="Shi Z."/>
            <person name="Wen M."/>
            <person name="Jian M."/>
            <person name="Yang H."/>
            <person name="Zhang G."/>
            <person name="Yang Z."/>
            <person name="Chen R."/>
            <person name="Liu S."/>
            <person name="Li J."/>
            <person name="Ma L."/>
            <person name="Liu H."/>
            <person name="Zhou Y."/>
            <person name="Zhao J."/>
            <person name="Fang X."/>
            <person name="Li G."/>
            <person name="Fang L."/>
            <person name="Li Y."/>
            <person name="Liu D."/>
            <person name="Zheng H."/>
            <person name="Zhang Y."/>
            <person name="Qin N."/>
            <person name="Li Z."/>
            <person name="Yang G."/>
            <person name="Yang S."/>
            <person name="Bolund L."/>
            <person name="Kristiansen K."/>
            <person name="Zheng H."/>
            <person name="Li S."/>
            <person name="Zhang X."/>
            <person name="Yang H."/>
            <person name="Wang J."/>
            <person name="Sun R."/>
            <person name="Zhang B."/>
            <person name="Jiang S."/>
            <person name="Wang J."/>
            <person name="Du Y."/>
            <person name="Li S."/>
        </authorList>
    </citation>
    <scope>NUCLEOTIDE SEQUENCE [LARGE SCALE GENOMIC DNA]</scope>
    <source>
        <strain evidence="2">cv. 9930</strain>
    </source>
</reference>
<accession>A0A0A0L2E6</accession>